<evidence type="ECO:0000313" key="3">
    <source>
        <dbReference type="EMBL" id="SHE87416.1"/>
    </source>
</evidence>
<accession>A0A1M4X1N9</accession>
<evidence type="ECO:0000256" key="2">
    <source>
        <dbReference type="SAM" id="SignalP"/>
    </source>
</evidence>
<dbReference type="Proteomes" id="UP000184517">
    <property type="component" value="Unassembled WGS sequence"/>
</dbReference>
<name>A0A1M4X1N9_9GAMM</name>
<dbReference type="Pfam" id="PF06178">
    <property type="entry name" value="KdgM"/>
    <property type="match status" value="1"/>
</dbReference>
<reference evidence="4" key="1">
    <citation type="submission" date="2016-11" db="EMBL/GenBank/DDBJ databases">
        <authorList>
            <person name="Varghese N."/>
            <person name="Submissions S."/>
        </authorList>
    </citation>
    <scope>NUCLEOTIDE SEQUENCE [LARGE SCALE GENOMIC DNA]</scope>
    <source>
        <strain evidence="4">DSM 16579</strain>
    </source>
</reference>
<dbReference type="STRING" id="1122206.SAMN02745753_00945"/>
<dbReference type="EMBL" id="FQVF01000004">
    <property type="protein sequence ID" value="SHE87416.1"/>
    <property type="molecule type" value="Genomic_DNA"/>
</dbReference>
<organism evidence="3 4">
    <name type="scientific">Marinomonas polaris DSM 16579</name>
    <dbReference type="NCBI Taxonomy" id="1122206"/>
    <lineage>
        <taxon>Bacteria</taxon>
        <taxon>Pseudomonadati</taxon>
        <taxon>Pseudomonadota</taxon>
        <taxon>Gammaproteobacteria</taxon>
        <taxon>Oceanospirillales</taxon>
        <taxon>Oceanospirillaceae</taxon>
        <taxon>Marinomonas</taxon>
    </lineage>
</organism>
<dbReference type="SUPFAM" id="SSF56935">
    <property type="entry name" value="Porins"/>
    <property type="match status" value="1"/>
</dbReference>
<dbReference type="OrthoDB" id="5817226at2"/>
<dbReference type="InterPro" id="IPR053713">
    <property type="entry name" value="Bact_OM_Channel_sf"/>
</dbReference>
<protein>
    <submittedName>
        <fullName evidence="3">Oligogalacturonate-specific porin</fullName>
    </submittedName>
</protein>
<dbReference type="PANTHER" id="PTHR38105">
    <property type="entry name" value="OUTER MEMBRANE PROTEIN-RELATED-RELATED"/>
    <property type="match status" value="1"/>
</dbReference>
<dbReference type="GO" id="GO:0015288">
    <property type="term" value="F:porin activity"/>
    <property type="evidence" value="ECO:0007669"/>
    <property type="project" value="TreeGrafter"/>
</dbReference>
<dbReference type="AlphaFoldDB" id="A0A1M4X1N9"/>
<dbReference type="RefSeq" id="WP_072838576.1">
    <property type="nucleotide sequence ID" value="NZ_FQVF01000004.1"/>
</dbReference>
<keyword evidence="1 2" id="KW-0732">Signal</keyword>
<feature type="signal peptide" evidence="2">
    <location>
        <begin position="1"/>
        <end position="21"/>
    </location>
</feature>
<evidence type="ECO:0000256" key="1">
    <source>
        <dbReference type="ARBA" id="ARBA00022729"/>
    </source>
</evidence>
<dbReference type="GO" id="GO:0009279">
    <property type="term" value="C:cell outer membrane"/>
    <property type="evidence" value="ECO:0007669"/>
    <property type="project" value="TreeGrafter"/>
</dbReference>
<evidence type="ECO:0000313" key="4">
    <source>
        <dbReference type="Proteomes" id="UP000184517"/>
    </source>
</evidence>
<gene>
    <name evidence="3" type="ORF">SAMN02745753_00945</name>
</gene>
<feature type="chain" id="PRO_5013019398" evidence="2">
    <location>
        <begin position="22"/>
        <end position="247"/>
    </location>
</feature>
<sequence length="247" mass="27887">MKIKIVSAAVLIGLTSVAAHATTINIRHEYVPEYDGQDQENKDRIEVSHRFANGIGFGVEAKWGSAKGAGPFDELSGNGQQTNISYRYKISDTLTLTPQYKWESGSDKVGHQFNLSLGYKVNDDWSVGFRHRYHYDKLADKTKQNSHYNRWTFSTGYKGIEDWGFGASVDYTFNQESSGPRWKGDKSGFSEVNFTGEYKGFKSGWSPFAEVGMKPYKSGDTYSYKGAQVKSNDSWRPVYKIGAKYSY</sequence>
<dbReference type="Gene3D" id="2.40.160.40">
    <property type="entry name" value="monomeric porin ompg"/>
    <property type="match status" value="1"/>
</dbReference>
<dbReference type="PANTHER" id="PTHR38105:SF5">
    <property type="entry name" value="OUTER MEMBRANE PROTEIN"/>
    <property type="match status" value="1"/>
</dbReference>
<dbReference type="InterPro" id="IPR009331">
    <property type="entry name" value="Oligogalacturonate-sp_porin"/>
</dbReference>
<keyword evidence="4" id="KW-1185">Reference proteome</keyword>
<dbReference type="GO" id="GO:0015772">
    <property type="term" value="P:oligosaccharide transport"/>
    <property type="evidence" value="ECO:0007669"/>
    <property type="project" value="TreeGrafter"/>
</dbReference>
<proteinExistence type="predicted"/>